<proteinExistence type="predicted"/>
<dbReference type="PANTHER" id="PTHR47447:SF17">
    <property type="entry name" value="OS12G0638900 PROTEIN"/>
    <property type="match status" value="1"/>
</dbReference>
<dbReference type="InParanoid" id="A0A369JJB7"/>
<dbReference type="AlphaFoldDB" id="A0A369JJB7"/>
<dbReference type="PANTHER" id="PTHR47447">
    <property type="entry name" value="OS03G0856100 PROTEIN"/>
    <property type="match status" value="1"/>
</dbReference>
<dbReference type="InterPro" id="IPR011990">
    <property type="entry name" value="TPR-like_helical_dom_sf"/>
</dbReference>
<dbReference type="Proteomes" id="UP000076154">
    <property type="component" value="Unassembled WGS sequence"/>
</dbReference>
<keyword evidence="1" id="KW-0677">Repeat</keyword>
<dbReference type="STRING" id="39966.A0A369JJB7"/>
<sequence>MPARRPFSPHVRSLEKGDGKRLPEDAGRETSSQKDATSPDGHAQRGEVSLLSRTNAKQAENPRHPNTVFALPPPTQRRLAVSEEETFSRARARDIGLKTRKAFAKYVPKAARIPVPRNLTQKPLSHSTALQTRHGPPKNAWNGQPSAPANQSVKYNTELPPYAAGVPWRQAPIKASYWHPKSSPPKGGLDTFRRELIHALGTTSSAAEGWDAYTQLIAYASSHATQPAVPMFLMHRLCRLLAHHRPKTRTEYMRLMSVLTRIRETGGTIHLHEWNALIDSAWRGMRRTSVVDYENAVSFYKDMTLGLPPGTTLGQHHRDEELERLRSAPVEPDIYTHTTLINIAARTSDSHCFSHASSLLASSGLPPNRLTHLALVKYFTARKQPAGIRSTLMKMQQQGLELGLDGINACLSSYSYNRRLDVVMMIYRLLRHNRSPESDDEAGDLESVAKQLLREELIVVPPDVRPNEVTYTIMIQSMAYHGNLMAMLTVFVDMISASNLETGAPLITNATGEFKPTTYKPTMAIFRAVFLGYARHGFHLPKDGTIPPRHRANNPPGQPSWTLQNLQKLFDAFMNMPAGTHLSQSVKFWVMVAFRKTSGNDISLLRHVWTQMESRFGGSWGGPNNRLQGMRATLFPEGQSGPPRDHFRS</sequence>
<feature type="compositionally biased region" description="Polar residues" evidence="2">
    <location>
        <begin position="141"/>
        <end position="153"/>
    </location>
</feature>
<feature type="compositionally biased region" description="Basic and acidic residues" evidence="2">
    <location>
        <begin position="12"/>
        <end position="32"/>
    </location>
</feature>
<dbReference type="Gene3D" id="1.25.40.10">
    <property type="entry name" value="Tetratricopeptide repeat domain"/>
    <property type="match status" value="1"/>
</dbReference>
<reference evidence="3" key="1">
    <citation type="submission" date="2018-04" db="EMBL/GenBank/DDBJ databases">
        <title>Whole genome sequencing of Hypsizygus marmoreus.</title>
        <authorList>
            <person name="Choi I.-G."/>
            <person name="Min B."/>
            <person name="Kim J.-G."/>
            <person name="Kim S."/>
            <person name="Oh Y.-L."/>
            <person name="Kong W.-S."/>
            <person name="Park H."/>
            <person name="Jeong J."/>
            <person name="Song E.-S."/>
        </authorList>
    </citation>
    <scope>NUCLEOTIDE SEQUENCE [LARGE SCALE GENOMIC DNA]</scope>
    <source>
        <strain evidence="3">51987-8</strain>
    </source>
</reference>
<evidence type="ECO:0000256" key="2">
    <source>
        <dbReference type="SAM" id="MobiDB-lite"/>
    </source>
</evidence>
<feature type="region of interest" description="Disordered" evidence="2">
    <location>
        <begin position="1"/>
        <end position="75"/>
    </location>
</feature>
<gene>
    <name evidence="3" type="ORF">Hypma_012463</name>
</gene>
<organism evidence="3 4">
    <name type="scientific">Hypsizygus marmoreus</name>
    <name type="common">White beech mushroom</name>
    <name type="synonym">Agaricus marmoreus</name>
    <dbReference type="NCBI Taxonomy" id="39966"/>
    <lineage>
        <taxon>Eukaryota</taxon>
        <taxon>Fungi</taxon>
        <taxon>Dikarya</taxon>
        <taxon>Basidiomycota</taxon>
        <taxon>Agaricomycotina</taxon>
        <taxon>Agaricomycetes</taxon>
        <taxon>Agaricomycetidae</taxon>
        <taxon>Agaricales</taxon>
        <taxon>Tricholomatineae</taxon>
        <taxon>Lyophyllaceae</taxon>
        <taxon>Hypsizygus</taxon>
    </lineage>
</organism>
<accession>A0A369JJB7</accession>
<comment type="caution">
    <text evidence="3">The sequence shown here is derived from an EMBL/GenBank/DDBJ whole genome shotgun (WGS) entry which is preliminary data.</text>
</comment>
<protein>
    <submittedName>
        <fullName evidence="3">Uncharacterized protein</fullName>
    </submittedName>
</protein>
<keyword evidence="4" id="KW-1185">Reference proteome</keyword>
<dbReference type="EMBL" id="LUEZ02000062">
    <property type="protein sequence ID" value="RDB20495.1"/>
    <property type="molecule type" value="Genomic_DNA"/>
</dbReference>
<name>A0A369JJB7_HYPMA</name>
<evidence type="ECO:0000313" key="3">
    <source>
        <dbReference type="EMBL" id="RDB20495.1"/>
    </source>
</evidence>
<dbReference type="OrthoDB" id="1908178at2759"/>
<evidence type="ECO:0000313" key="4">
    <source>
        <dbReference type="Proteomes" id="UP000076154"/>
    </source>
</evidence>
<feature type="region of interest" description="Disordered" evidence="2">
    <location>
        <begin position="129"/>
        <end position="153"/>
    </location>
</feature>
<evidence type="ECO:0000256" key="1">
    <source>
        <dbReference type="ARBA" id="ARBA00022737"/>
    </source>
</evidence>